<protein>
    <recommendedName>
        <fullName evidence="6">C3H1-type domain-containing protein</fullName>
    </recommendedName>
</protein>
<dbReference type="SUPFAM" id="SSF90229">
    <property type="entry name" value="CCCH zinc finger"/>
    <property type="match status" value="1"/>
</dbReference>
<reference evidence="7 8" key="1">
    <citation type="submission" date="2023-01" db="EMBL/GenBank/DDBJ databases">
        <title>Analysis of 21 Apiospora genomes using comparative genomics revels a genus with tremendous synthesis potential of carbohydrate active enzymes and secondary metabolites.</title>
        <authorList>
            <person name="Sorensen T."/>
        </authorList>
    </citation>
    <scope>NUCLEOTIDE SEQUENCE [LARGE SCALE GENOMIC DNA]</scope>
    <source>
        <strain evidence="7 8">CBS 83171</strain>
    </source>
</reference>
<evidence type="ECO:0000256" key="3">
    <source>
        <dbReference type="ARBA" id="ARBA00022833"/>
    </source>
</evidence>
<evidence type="ECO:0000256" key="4">
    <source>
        <dbReference type="PROSITE-ProRule" id="PRU00723"/>
    </source>
</evidence>
<keyword evidence="8" id="KW-1185">Reference proteome</keyword>
<feature type="zinc finger region" description="C3H1-type" evidence="4">
    <location>
        <begin position="62"/>
        <end position="89"/>
    </location>
</feature>
<dbReference type="InterPro" id="IPR000571">
    <property type="entry name" value="Znf_CCCH"/>
</dbReference>
<accession>A0ABR1U4I1</accession>
<dbReference type="Gene3D" id="4.10.1000.10">
    <property type="entry name" value="Zinc finger, CCCH-type"/>
    <property type="match status" value="1"/>
</dbReference>
<evidence type="ECO:0000313" key="8">
    <source>
        <dbReference type="Proteomes" id="UP001446871"/>
    </source>
</evidence>
<evidence type="ECO:0000256" key="1">
    <source>
        <dbReference type="ARBA" id="ARBA00022723"/>
    </source>
</evidence>
<evidence type="ECO:0000313" key="7">
    <source>
        <dbReference type="EMBL" id="KAK8053800.1"/>
    </source>
</evidence>
<evidence type="ECO:0000256" key="2">
    <source>
        <dbReference type="ARBA" id="ARBA00022771"/>
    </source>
</evidence>
<feature type="domain" description="C3H1-type" evidence="6">
    <location>
        <begin position="62"/>
        <end position="89"/>
    </location>
</feature>
<name>A0ABR1U4I1_9PEZI</name>
<dbReference type="SMART" id="SM00356">
    <property type="entry name" value="ZnF_C3H1"/>
    <property type="match status" value="1"/>
</dbReference>
<gene>
    <name evidence="7" type="ORF">PG996_013101</name>
</gene>
<evidence type="ECO:0000259" key="6">
    <source>
        <dbReference type="PROSITE" id="PS50103"/>
    </source>
</evidence>
<keyword evidence="3 4" id="KW-0862">Zinc</keyword>
<keyword evidence="1 4" id="KW-0479">Metal-binding</keyword>
<dbReference type="PROSITE" id="PS50103">
    <property type="entry name" value="ZF_C3H1"/>
    <property type="match status" value="1"/>
</dbReference>
<organism evidence="7 8">
    <name type="scientific">Apiospora saccharicola</name>
    <dbReference type="NCBI Taxonomy" id="335842"/>
    <lineage>
        <taxon>Eukaryota</taxon>
        <taxon>Fungi</taxon>
        <taxon>Dikarya</taxon>
        <taxon>Ascomycota</taxon>
        <taxon>Pezizomycotina</taxon>
        <taxon>Sordariomycetes</taxon>
        <taxon>Xylariomycetidae</taxon>
        <taxon>Amphisphaeriales</taxon>
        <taxon>Apiosporaceae</taxon>
        <taxon>Apiospora</taxon>
    </lineage>
</organism>
<proteinExistence type="predicted"/>
<dbReference type="InterPro" id="IPR036855">
    <property type="entry name" value="Znf_CCCH_sf"/>
</dbReference>
<feature type="compositionally biased region" description="Low complexity" evidence="5">
    <location>
        <begin position="32"/>
        <end position="44"/>
    </location>
</feature>
<keyword evidence="2 4" id="KW-0863">Zinc-finger</keyword>
<evidence type="ECO:0000256" key="5">
    <source>
        <dbReference type="SAM" id="MobiDB-lite"/>
    </source>
</evidence>
<feature type="region of interest" description="Disordered" evidence="5">
    <location>
        <begin position="1"/>
        <end position="64"/>
    </location>
</feature>
<dbReference type="Pfam" id="PF00642">
    <property type="entry name" value="zf-CCCH"/>
    <property type="match status" value="1"/>
</dbReference>
<dbReference type="EMBL" id="JAQQWM010000008">
    <property type="protein sequence ID" value="KAK8053800.1"/>
    <property type="molecule type" value="Genomic_DNA"/>
</dbReference>
<comment type="caution">
    <text evidence="7">The sequence shown here is derived from an EMBL/GenBank/DDBJ whole genome shotgun (WGS) entry which is preliminary data.</text>
</comment>
<dbReference type="Proteomes" id="UP001446871">
    <property type="component" value="Unassembled WGS sequence"/>
</dbReference>
<sequence length="132" mass="15246">MTRRRNGGSFNHRAPDRWPAARPSNPNNPFGPQEYQEYQEYQPPTLFGGSQQGDSYRPNAGGKPQRECNFWKKGDCKFGGKCKFAHPPRTRDNLNRWALEELEELDNRYNKPAAGPARLPQSSLWRDIPLRC</sequence>